<protein>
    <submittedName>
        <fullName evidence="1">Uncharacterized protein</fullName>
    </submittedName>
</protein>
<proteinExistence type="predicted"/>
<name>A0A832DLY4_9BACT</name>
<organism evidence="1">
    <name type="scientific">Ignavibacterium album</name>
    <dbReference type="NCBI Taxonomy" id="591197"/>
    <lineage>
        <taxon>Bacteria</taxon>
        <taxon>Pseudomonadati</taxon>
        <taxon>Ignavibacteriota</taxon>
        <taxon>Ignavibacteria</taxon>
        <taxon>Ignavibacteriales</taxon>
        <taxon>Ignavibacteriaceae</taxon>
        <taxon>Ignavibacterium</taxon>
    </lineage>
</organism>
<gene>
    <name evidence="1" type="ORF">ENS56_00530</name>
</gene>
<dbReference type="EMBL" id="DSVI01000004">
    <property type="protein sequence ID" value="HGT46507.1"/>
    <property type="molecule type" value="Genomic_DNA"/>
</dbReference>
<accession>A0A832DLY4</accession>
<reference evidence="1" key="1">
    <citation type="journal article" date="2020" name="mSystems">
        <title>Genome- and Community-Level Interaction Insights into Carbon Utilization and Element Cycling Functions of Hydrothermarchaeota in Hydrothermal Sediment.</title>
        <authorList>
            <person name="Zhou Z."/>
            <person name="Liu Y."/>
            <person name="Xu W."/>
            <person name="Pan J."/>
            <person name="Luo Z.H."/>
            <person name="Li M."/>
        </authorList>
    </citation>
    <scope>NUCLEOTIDE SEQUENCE [LARGE SCALE GENOMIC DNA]</scope>
    <source>
        <strain evidence="1">SpSt-500</strain>
    </source>
</reference>
<sequence length="173" mass="20217">MALKKPKDVPKIPKSREKTIDKLKKAIPKKKKEEIEFNCKIYFFYDTTSKKQKYRFQLETLKIFSALNYKISTQFRKEKNEIDISVLGLTAQNDYLVKAQPATAEIDFEDLFGEYTLNIIKQDGSINSAVLNFNIYKKEIELVKEFLPAKKNNGKFCTFEIDKSLNSFSNEFI</sequence>
<dbReference type="AlphaFoldDB" id="A0A832DLY4"/>
<evidence type="ECO:0000313" key="1">
    <source>
        <dbReference type="EMBL" id="HGT46507.1"/>
    </source>
</evidence>
<comment type="caution">
    <text evidence="1">The sequence shown here is derived from an EMBL/GenBank/DDBJ whole genome shotgun (WGS) entry which is preliminary data.</text>
</comment>